<reference evidence="2" key="1">
    <citation type="submission" date="2017-12" db="EMBL/GenBank/DDBJ databases">
        <authorList>
            <person name="Christensen H."/>
        </authorList>
    </citation>
    <scope>NUCLEOTIDE SEQUENCE [LARGE SCALE GENOMIC DNA]</scope>
    <source>
        <strain evidence="2">268A</strain>
    </source>
</reference>
<dbReference type="RefSeq" id="WP_101811819.1">
    <property type="nucleotide sequence ID" value="NZ_PKGI01000028.1"/>
</dbReference>
<organism evidence="1 2">
    <name type="scientific">Ligilactobacillus agilis</name>
    <dbReference type="NCBI Taxonomy" id="1601"/>
    <lineage>
        <taxon>Bacteria</taxon>
        <taxon>Bacillati</taxon>
        <taxon>Bacillota</taxon>
        <taxon>Bacilli</taxon>
        <taxon>Lactobacillales</taxon>
        <taxon>Lactobacillaceae</taxon>
        <taxon>Ligilactobacillus</taxon>
    </lineage>
</organism>
<dbReference type="EMBL" id="PKGI01000028">
    <property type="protein sequence ID" value="PLA76530.1"/>
    <property type="molecule type" value="Genomic_DNA"/>
</dbReference>
<name>A0A2I2AAW6_9LACO</name>
<proteinExistence type="predicted"/>
<evidence type="ECO:0000313" key="1">
    <source>
        <dbReference type="EMBL" id="PLA76530.1"/>
    </source>
</evidence>
<dbReference type="AlphaFoldDB" id="A0A2I2AAW6"/>
<accession>A0A2I2AAW6</accession>
<dbReference type="Proteomes" id="UP000234579">
    <property type="component" value="Unassembled WGS sequence"/>
</dbReference>
<protein>
    <submittedName>
        <fullName evidence="1">Uncharacterized protein</fullName>
    </submittedName>
</protein>
<gene>
    <name evidence="1" type="ORF">CYR79_05755</name>
</gene>
<evidence type="ECO:0000313" key="2">
    <source>
        <dbReference type="Proteomes" id="UP000234579"/>
    </source>
</evidence>
<comment type="caution">
    <text evidence="1">The sequence shown here is derived from an EMBL/GenBank/DDBJ whole genome shotgun (WGS) entry which is preliminary data.</text>
</comment>
<dbReference type="InterPro" id="IPR007499">
    <property type="entry name" value="ERF_bacteria_virus"/>
</dbReference>
<sequence>MGIEHLQQNQLPVQAQVTTTPQMVKHISKPSPELSQFDVSDFIVKRSTSVKNLMRAKLNIQANLPTITKDKFNPYTNSSYASLDAINSELVKVANKFGIVITHIPVTTDSKIGVAVQLDHPESGEFIIFPPYFMSRMSNNNSKGSQIQKEGGVMTYLKRYALSAIFNIVVDDDQDGNVTTNNLTKGASQCYSQKSPKILADFTKIVNDKVNQYEITNRKAFLKYMYNKVASQLSNQGININQLSKDDKLVYLTQEIAKFQRKINR</sequence>
<dbReference type="Pfam" id="PF04404">
    <property type="entry name" value="ERF"/>
    <property type="match status" value="1"/>
</dbReference>